<dbReference type="InterPro" id="IPR010730">
    <property type="entry name" value="HET"/>
</dbReference>
<dbReference type="Proteomes" id="UP000305883">
    <property type="component" value="Unassembled WGS sequence"/>
</dbReference>
<dbReference type="Pfam" id="PF06985">
    <property type="entry name" value="HET"/>
    <property type="match status" value="1"/>
</dbReference>
<dbReference type="AlphaFoldDB" id="A0A4T0VEM6"/>
<comment type="caution">
    <text evidence="2">The sequence shown here is derived from an EMBL/GenBank/DDBJ whole genome shotgun (WGS) entry which is preliminary data.</text>
</comment>
<gene>
    <name evidence="2" type="ORF">CH35J_011994</name>
</gene>
<dbReference type="PANTHER" id="PTHR10622">
    <property type="entry name" value="HET DOMAIN-CONTAINING PROTEIN"/>
    <property type="match status" value="1"/>
</dbReference>
<dbReference type="PANTHER" id="PTHR10622:SF11">
    <property type="entry name" value="HET-DOMAIN-CONTAINING PROTEIN"/>
    <property type="match status" value="1"/>
</dbReference>
<accession>A0A4T0VEM6</accession>
<reference evidence="2 3" key="1">
    <citation type="journal article" date="2019" name="Genome Biol. Evol.">
        <title>Genomic Plasticity Mediated by Transposable Elements in the Plant Pathogenic Fungus Colletotrichum higginsianum.</title>
        <authorList>
            <person name="Tsushima A."/>
            <person name="Gan P."/>
            <person name="Kumakura N."/>
            <person name="Narusaka M."/>
            <person name="Takano Y."/>
            <person name="Narusaka Y."/>
            <person name="Shirasu K."/>
        </authorList>
    </citation>
    <scope>NUCLEOTIDE SEQUENCE [LARGE SCALE GENOMIC DNA]</scope>
    <source>
        <strain evidence="2 3">MAFF305635-RFP</strain>
    </source>
</reference>
<organism evidence="2 3">
    <name type="scientific">Colletotrichum higginsianum</name>
    <dbReference type="NCBI Taxonomy" id="80884"/>
    <lineage>
        <taxon>Eukaryota</taxon>
        <taxon>Fungi</taxon>
        <taxon>Dikarya</taxon>
        <taxon>Ascomycota</taxon>
        <taxon>Pezizomycotina</taxon>
        <taxon>Sordariomycetes</taxon>
        <taxon>Hypocreomycetidae</taxon>
        <taxon>Glomerellales</taxon>
        <taxon>Glomerellaceae</taxon>
        <taxon>Colletotrichum</taxon>
        <taxon>Colletotrichum destructivum species complex</taxon>
    </lineage>
</organism>
<proteinExistence type="predicted"/>
<evidence type="ECO:0000313" key="2">
    <source>
        <dbReference type="EMBL" id="TIC90369.1"/>
    </source>
</evidence>
<evidence type="ECO:0000313" key="3">
    <source>
        <dbReference type="Proteomes" id="UP000305883"/>
    </source>
</evidence>
<dbReference type="OrthoDB" id="4845098at2759"/>
<protein>
    <submittedName>
        <fullName evidence="2">Vegetative incompatibility protein HET-E-1</fullName>
    </submittedName>
</protein>
<name>A0A4T0VEM6_9PEZI</name>
<feature type="domain" description="Heterokaryon incompatibility" evidence="1">
    <location>
        <begin position="26"/>
        <end position="114"/>
    </location>
</feature>
<sequence>MRLLQRDNANNYTLTADLRADDAPPYAILSHTWGADEVVYEDVEKNLNDWQRKSGYDKIRFCADQAKRHGLQHFWADTCCIDKSDAVEFQTAINNMFKWYRGAKRCYVYLSDVSCPSISDPPPGITTCEAALRGSRWFTRGWTLQELIAPQLVEFYSKEGAFLGDKRSLEAIIRDVTGIPARALRDTPLSSFTISEREASEAQNTTCTGVRFLNFRLEDTADWRKGGKTEDLSQMSLSYWNNTSSNKSDPYFFDYHTAPRENENAIEACERGWNCTVEIDFHLGAFRTEPIIGIGYSELADAFTPVYLNSSEPVHNHQAFTPVLVAREHYEAYYTAEIV</sequence>
<evidence type="ECO:0000259" key="1">
    <source>
        <dbReference type="Pfam" id="PF06985"/>
    </source>
</evidence>
<dbReference type="EMBL" id="MWPZ01000012">
    <property type="protein sequence ID" value="TIC90369.1"/>
    <property type="molecule type" value="Genomic_DNA"/>
</dbReference>